<reference evidence="10" key="1">
    <citation type="submission" date="2020-04" db="EMBL/GenBank/DDBJ databases">
        <title>Analysis of mating type loci in Filobasidium floriforme.</title>
        <authorList>
            <person name="Nowrousian M."/>
        </authorList>
    </citation>
    <scope>NUCLEOTIDE SEQUENCE</scope>
    <source>
        <strain evidence="10">CBS 6242</strain>
    </source>
</reference>
<dbReference type="GO" id="GO:0000350">
    <property type="term" value="P:generation of catalytic spliceosome for second transesterification step"/>
    <property type="evidence" value="ECO:0007669"/>
    <property type="project" value="TreeGrafter"/>
</dbReference>
<dbReference type="AlphaFoldDB" id="A0A8K0NPZ3"/>
<feature type="region of interest" description="Disordered" evidence="8">
    <location>
        <begin position="153"/>
        <end position="188"/>
    </location>
</feature>
<dbReference type="GO" id="GO:0046540">
    <property type="term" value="C:U4/U6 x U5 tri-snRNP complex"/>
    <property type="evidence" value="ECO:0007669"/>
    <property type="project" value="TreeGrafter"/>
</dbReference>
<keyword evidence="5" id="KW-0747">Spliceosome</keyword>
<evidence type="ECO:0000256" key="5">
    <source>
        <dbReference type="ARBA" id="ARBA00022728"/>
    </source>
</evidence>
<evidence type="ECO:0000256" key="4">
    <source>
        <dbReference type="ARBA" id="ARBA00022664"/>
    </source>
</evidence>
<evidence type="ECO:0000256" key="6">
    <source>
        <dbReference type="ARBA" id="ARBA00023187"/>
    </source>
</evidence>
<dbReference type="Proteomes" id="UP000812966">
    <property type="component" value="Unassembled WGS sequence"/>
</dbReference>
<feature type="region of interest" description="Disordered" evidence="8">
    <location>
        <begin position="1"/>
        <end position="91"/>
    </location>
</feature>
<dbReference type="InterPro" id="IPR014906">
    <property type="entry name" value="PRP4-like"/>
</dbReference>
<keyword evidence="11" id="KW-1185">Reference proteome</keyword>
<keyword evidence="4" id="KW-0507">mRNA processing</keyword>
<sequence>MDILLSEISNKRKDLADPPSGSSRPQKYMRKADIDRAKEEEAKRKREAEEQKKREEALAKEKEKNARLAAIRNRSTTASQSPAPEAPKAEAFNISASECIRRLRAKGQPILLFGETEKERRLRLRALELLDERGGQGGTNEFKKALEEAQKAMDYREIDNRGKGKGKGREGDGDGEDGEGDESVSRRKLREEPEVLDLELVKTEPKKVYPLIYYALKGWLQDWEDSLDDRPDVVKRSVQGRNAAATQVQTAQYLKPLFKALRARDLEPDVLRLLAEVIHYAQMRSYQRANDAYLRLSIGNAAWPIGVTMVGIHERSARQKIGIDNVAHVLNDEVSRKYIQSVKRLLTFTQSVRPPSDVSQLMG</sequence>
<accession>A0A8K0NPZ3</accession>
<dbReference type="OrthoDB" id="10261918at2759"/>
<organism evidence="10 11">
    <name type="scientific">Filobasidium floriforme</name>
    <dbReference type="NCBI Taxonomy" id="5210"/>
    <lineage>
        <taxon>Eukaryota</taxon>
        <taxon>Fungi</taxon>
        <taxon>Dikarya</taxon>
        <taxon>Basidiomycota</taxon>
        <taxon>Agaricomycotina</taxon>
        <taxon>Tremellomycetes</taxon>
        <taxon>Filobasidiales</taxon>
        <taxon>Filobasidiaceae</taxon>
        <taxon>Filobasidium</taxon>
    </lineage>
</organism>
<comment type="subcellular location">
    <subcellularLocation>
        <location evidence="1">Nucleus</location>
    </subcellularLocation>
</comment>
<feature type="compositionally biased region" description="Polar residues" evidence="8">
    <location>
        <begin position="73"/>
        <end position="82"/>
    </location>
</feature>
<dbReference type="Gene3D" id="1.20.940.10">
    <property type="entry name" value="Functional domain of the splicing factor Prp18"/>
    <property type="match status" value="1"/>
</dbReference>
<evidence type="ECO:0000256" key="2">
    <source>
        <dbReference type="ARBA" id="ARBA00008137"/>
    </source>
</evidence>
<dbReference type="InterPro" id="IPR004098">
    <property type="entry name" value="Prp18"/>
</dbReference>
<feature type="compositionally biased region" description="Acidic residues" evidence="8">
    <location>
        <begin position="173"/>
        <end position="182"/>
    </location>
</feature>
<dbReference type="Pfam" id="PF02840">
    <property type="entry name" value="Prp18"/>
    <property type="match status" value="1"/>
</dbReference>
<dbReference type="InterPro" id="IPR039979">
    <property type="entry name" value="PRPF18"/>
</dbReference>
<evidence type="ECO:0000256" key="8">
    <source>
        <dbReference type="SAM" id="MobiDB-lite"/>
    </source>
</evidence>
<comment type="caution">
    <text evidence="10">The sequence shown here is derived from an EMBL/GenBank/DDBJ whole genome shotgun (WGS) entry which is preliminary data.</text>
</comment>
<dbReference type="Pfam" id="PF08799">
    <property type="entry name" value="PRP4"/>
    <property type="match status" value="1"/>
</dbReference>
<evidence type="ECO:0000256" key="1">
    <source>
        <dbReference type="ARBA" id="ARBA00004123"/>
    </source>
</evidence>
<keyword evidence="6" id="KW-0508">mRNA splicing</keyword>
<evidence type="ECO:0000313" key="10">
    <source>
        <dbReference type="EMBL" id="KAG7531399.1"/>
    </source>
</evidence>
<dbReference type="SMART" id="SM00500">
    <property type="entry name" value="SFM"/>
    <property type="match status" value="1"/>
</dbReference>
<name>A0A8K0NPZ3_9TREE</name>
<protein>
    <recommendedName>
        <fullName evidence="3">Pre-mRNA-splicing factor 18</fullName>
    </recommendedName>
</protein>
<dbReference type="GO" id="GO:0071021">
    <property type="term" value="C:U2-type post-spliceosomal complex"/>
    <property type="evidence" value="ECO:0007669"/>
    <property type="project" value="TreeGrafter"/>
</dbReference>
<feature type="domain" description="Pre-mRNA processing factor 4 (PRP4)-like" evidence="9">
    <location>
        <begin position="94"/>
        <end position="144"/>
    </location>
</feature>
<dbReference type="SUPFAM" id="SSF158230">
    <property type="entry name" value="PRP4-like"/>
    <property type="match status" value="1"/>
</dbReference>
<dbReference type="InterPro" id="IPR036285">
    <property type="entry name" value="PRP4-like_sf"/>
</dbReference>
<evidence type="ECO:0000313" key="11">
    <source>
        <dbReference type="Proteomes" id="UP000812966"/>
    </source>
</evidence>
<proteinExistence type="inferred from homology"/>
<evidence type="ECO:0000259" key="9">
    <source>
        <dbReference type="SMART" id="SM00500"/>
    </source>
</evidence>
<evidence type="ECO:0000256" key="7">
    <source>
        <dbReference type="ARBA" id="ARBA00023242"/>
    </source>
</evidence>
<dbReference type="SUPFAM" id="SSF47938">
    <property type="entry name" value="Functional domain of the splicing factor Prp18"/>
    <property type="match status" value="1"/>
</dbReference>
<dbReference type="Gene3D" id="4.10.280.110">
    <property type="entry name" value="Pre-mRNA processing factor 4 domain"/>
    <property type="match status" value="1"/>
</dbReference>
<feature type="compositionally biased region" description="Basic and acidic residues" evidence="8">
    <location>
        <begin position="153"/>
        <end position="172"/>
    </location>
</feature>
<feature type="compositionally biased region" description="Basic and acidic residues" evidence="8">
    <location>
        <begin position="30"/>
        <end position="66"/>
    </location>
</feature>
<dbReference type="GO" id="GO:0005682">
    <property type="term" value="C:U5 snRNP"/>
    <property type="evidence" value="ECO:0007669"/>
    <property type="project" value="TreeGrafter"/>
</dbReference>
<gene>
    <name evidence="10" type="ORF">FFLO_04396</name>
</gene>
<dbReference type="PANTHER" id="PTHR13007">
    <property type="entry name" value="PRE-MRNA SPLICING FACTOR-RELATED"/>
    <property type="match status" value="1"/>
</dbReference>
<dbReference type="PANTHER" id="PTHR13007:SF19">
    <property type="entry name" value="PRE-MRNA-SPLICING FACTOR 18"/>
    <property type="match status" value="1"/>
</dbReference>
<evidence type="ECO:0000256" key="3">
    <source>
        <dbReference type="ARBA" id="ARBA00018242"/>
    </source>
</evidence>
<comment type="similarity">
    <text evidence="2">Belongs to the PRP18 family.</text>
</comment>
<dbReference type="EMBL" id="JABELV010000092">
    <property type="protein sequence ID" value="KAG7531399.1"/>
    <property type="molecule type" value="Genomic_DNA"/>
</dbReference>
<keyword evidence="7" id="KW-0539">Nucleus</keyword>